<dbReference type="SUPFAM" id="SSF51126">
    <property type="entry name" value="Pectin lyase-like"/>
    <property type="match status" value="3"/>
</dbReference>
<reference evidence="2 3" key="1">
    <citation type="submission" date="2024-10" db="EMBL/GenBank/DDBJ databases">
        <authorList>
            <person name="Ratan Roy A."/>
            <person name="Morales Sandoval P.H."/>
            <person name="De Los Santos Villalobos S."/>
            <person name="Chakraborty S."/>
            <person name="Mukherjee J."/>
        </authorList>
    </citation>
    <scope>NUCLEOTIDE SEQUENCE [LARGE SCALE GENOMIC DNA]</scope>
    <source>
        <strain evidence="2 3">S1</strain>
    </source>
</reference>
<dbReference type="InterPro" id="IPR011050">
    <property type="entry name" value="Pectin_lyase_fold/virulence"/>
</dbReference>
<protein>
    <submittedName>
        <fullName evidence="2">Filamentous hemagglutinin</fullName>
    </submittedName>
</protein>
<proteinExistence type="predicted"/>
<sequence>LFGPNANLNIGGSFVGSTAESFTFKDGSSFGVNNASLSPLLTVSTSVGLQMGSQPAAINVQGSGHQLAVNAFAPINRSSNPPGLQAGVGSTFVLIGGGVNLSRGVVAVNSSGHIEIGSVRAGQVELDLTGQRWEVDYSAVSQFADIQLAQQSLLDASGINSSIHLQGQSISLTEGSATLLQNFGTQPSGGITINAAGELNLTGNTPDGRVGSLVVIDNLGLSQTQGITISAAQLSIRDGSRLNSRAYTPAPSGNLNIDVTGEIEINGAARGSPIFSSSISTSTYSSSNSGNIKLSGSDLSLSNGATISTNTFSSGQAGLIQVEATDTIEIAGSNAITLVPSLINSSTIGNGDANNVSINTSRLVIREGGLLGSNTLFTGAAGNVNVQASESIEVSGRATGSVAFSRIVSTAETLDPATQSALRLPAIPQGNAGSLTINTPLLQIMDGALISVKNDGPGTAGNIDINANTAFLDNQGRISAAAQSGEGGNIFLQGNALVLRRNSLINATAGGMGDGGNISLDVLAIAGAENSDITANAIQGNGGNIQITTQGIFGLEFRDQLTSESDITASSQFGVNGTVTINNPNVDADSGIVELPENVVDLSNQVATGCAEQANNRFVATGRGG</sequence>
<keyword evidence="3" id="KW-1185">Reference proteome</keyword>
<feature type="non-terminal residue" evidence="2">
    <location>
        <position position="1"/>
    </location>
</feature>
<evidence type="ECO:0000259" key="1">
    <source>
        <dbReference type="Pfam" id="PF05860"/>
    </source>
</evidence>
<feature type="non-terminal residue" evidence="2">
    <location>
        <position position="625"/>
    </location>
</feature>
<dbReference type="Pfam" id="PF05860">
    <property type="entry name" value="TPS"/>
    <property type="match status" value="1"/>
</dbReference>
<dbReference type="Proteomes" id="UP001600165">
    <property type="component" value="Unassembled WGS sequence"/>
</dbReference>
<feature type="domain" description="Filamentous haemagglutinin FhaB/tRNA nuclease CdiA-like TPS" evidence="1">
    <location>
        <begin position="2"/>
        <end position="161"/>
    </location>
</feature>
<dbReference type="RefSeq" id="WP_377968320.1">
    <property type="nucleotide sequence ID" value="NZ_JBHZOL010000140.1"/>
</dbReference>
<gene>
    <name evidence="2" type="ORF">ACFVKH_20725</name>
</gene>
<dbReference type="EMBL" id="JBHZOL010000140">
    <property type="protein sequence ID" value="MFE4108704.1"/>
    <property type="molecule type" value="Genomic_DNA"/>
</dbReference>
<name>A0ABW6IL47_9CYAN</name>
<organism evidence="2 3">
    <name type="scientific">Almyronema epifaneia S1</name>
    <dbReference type="NCBI Taxonomy" id="2991925"/>
    <lineage>
        <taxon>Bacteria</taxon>
        <taxon>Bacillati</taxon>
        <taxon>Cyanobacteriota</taxon>
        <taxon>Cyanophyceae</taxon>
        <taxon>Nodosilineales</taxon>
        <taxon>Nodosilineaceae</taxon>
        <taxon>Almyronema</taxon>
        <taxon>Almyronema epifaneia</taxon>
    </lineage>
</organism>
<dbReference type="Gene3D" id="2.160.20.10">
    <property type="entry name" value="Single-stranded right-handed beta-helix, Pectin lyase-like"/>
    <property type="match status" value="2"/>
</dbReference>
<comment type="caution">
    <text evidence="2">The sequence shown here is derived from an EMBL/GenBank/DDBJ whole genome shotgun (WGS) entry which is preliminary data.</text>
</comment>
<evidence type="ECO:0000313" key="2">
    <source>
        <dbReference type="EMBL" id="MFE4108704.1"/>
    </source>
</evidence>
<evidence type="ECO:0000313" key="3">
    <source>
        <dbReference type="Proteomes" id="UP001600165"/>
    </source>
</evidence>
<accession>A0ABW6IL47</accession>
<dbReference type="InterPro" id="IPR008638">
    <property type="entry name" value="FhaB/CdiA-like_TPS"/>
</dbReference>
<dbReference type="InterPro" id="IPR012334">
    <property type="entry name" value="Pectin_lyas_fold"/>
</dbReference>